<dbReference type="EMBL" id="AVQI01000084">
    <property type="protein sequence ID" value="ERJ97638.1"/>
    <property type="molecule type" value="Genomic_DNA"/>
</dbReference>
<sequence length="520" mass="60735">MSERSRKKNSIINSAFGLLNNIIHIFFAFYLRKKFVEIFSPEYLGLYSFFDSIFGMLIALDCGVSSSIFFQIYEPIAKKDRRHIVSIFNLIKIIYTLRSILVLLIGFIISFYLKSLLKGTDLSFHYIIKCYNIYMIFNSANYFFVFYSFYLEALQKRFVTSIIQIVTYVLEVTTKILSIFIFKSFILYLICSVIFILITNITCMVYVYKKEPYLLKKSKIEQGDLKNIKKLFGMALHSLSAVISRYTDTFLISSLTGLVNTGIFTNYKTINTNVTALLNQITSSIKDPFRNYIICENRNKVEAMLNDLNYMIFILASVCASCIFCLSNDFIVLWLGDSFLLSQKTVLFMTLTFEMSFMNYFIIDCYYLTQSYYKDKKSPLIELSVNFIVSLLLGLKYGILGIMIGTVLYYFVQTILRTKRLYKYFFNKSCLKILLKQLFFFLISIGVALLLNFIYRCIFIHITVLNFLLKIIFTVVLSVMLIVLLTMRIPEFIYFKTMVVKVVLNLPVLRGIKIRRDEIL</sequence>
<evidence type="ECO:0000256" key="3">
    <source>
        <dbReference type="ARBA" id="ARBA00022692"/>
    </source>
</evidence>
<accession>A0ABN0P3W7</accession>
<protein>
    <submittedName>
        <fullName evidence="7">Polysaccharide biosynthesis protein</fullName>
    </submittedName>
</protein>
<dbReference type="InterPro" id="IPR002797">
    <property type="entry name" value="Polysacc_synth"/>
</dbReference>
<keyword evidence="4 6" id="KW-1133">Transmembrane helix</keyword>
<evidence type="ECO:0000313" key="8">
    <source>
        <dbReference type="Proteomes" id="UP000016646"/>
    </source>
</evidence>
<feature type="transmembrane region" description="Helical" evidence="6">
    <location>
        <begin position="186"/>
        <end position="208"/>
    </location>
</feature>
<feature type="transmembrane region" description="Helical" evidence="6">
    <location>
        <begin position="467"/>
        <end position="487"/>
    </location>
</feature>
<evidence type="ECO:0000313" key="7">
    <source>
        <dbReference type="EMBL" id="ERJ97638.1"/>
    </source>
</evidence>
<evidence type="ECO:0000256" key="1">
    <source>
        <dbReference type="ARBA" id="ARBA00004651"/>
    </source>
</evidence>
<feature type="transmembrane region" description="Helical" evidence="6">
    <location>
        <begin position="346"/>
        <end position="363"/>
    </location>
</feature>
<dbReference type="PANTHER" id="PTHR30250">
    <property type="entry name" value="PST FAMILY PREDICTED COLANIC ACID TRANSPORTER"/>
    <property type="match status" value="1"/>
</dbReference>
<feature type="transmembrane region" description="Helical" evidence="6">
    <location>
        <begin position="52"/>
        <end position="73"/>
    </location>
</feature>
<feature type="transmembrane region" description="Helical" evidence="6">
    <location>
        <begin position="310"/>
        <end position="334"/>
    </location>
</feature>
<comment type="subcellular location">
    <subcellularLocation>
        <location evidence="1">Cell membrane</location>
        <topology evidence="1">Multi-pass membrane protein</topology>
    </subcellularLocation>
</comment>
<name>A0ABN0P3W7_TRESO</name>
<comment type="caution">
    <text evidence="7">The sequence shown here is derived from an EMBL/GenBank/DDBJ whole genome shotgun (WGS) entry which is preliminary data.</text>
</comment>
<feature type="transmembrane region" description="Helical" evidence="6">
    <location>
        <begin position="383"/>
        <end position="412"/>
    </location>
</feature>
<organism evidence="7 8">
    <name type="scientific">Treponema socranskii subsp. socranskii VPI DR56BR1116 = ATCC 35536</name>
    <dbReference type="NCBI Taxonomy" id="1125725"/>
    <lineage>
        <taxon>Bacteria</taxon>
        <taxon>Pseudomonadati</taxon>
        <taxon>Spirochaetota</taxon>
        <taxon>Spirochaetia</taxon>
        <taxon>Spirochaetales</taxon>
        <taxon>Treponemataceae</taxon>
        <taxon>Treponema</taxon>
    </lineage>
</organism>
<evidence type="ECO:0000256" key="6">
    <source>
        <dbReference type="SAM" id="Phobius"/>
    </source>
</evidence>
<feature type="transmembrane region" description="Helical" evidence="6">
    <location>
        <begin position="93"/>
        <end position="113"/>
    </location>
</feature>
<keyword evidence="8" id="KW-1185">Reference proteome</keyword>
<feature type="transmembrane region" description="Helical" evidence="6">
    <location>
        <begin position="12"/>
        <end position="32"/>
    </location>
</feature>
<proteinExistence type="predicted"/>
<feature type="transmembrane region" description="Helical" evidence="6">
    <location>
        <begin position="433"/>
        <end position="455"/>
    </location>
</feature>
<dbReference type="PANTHER" id="PTHR30250:SF11">
    <property type="entry name" value="O-ANTIGEN TRANSPORTER-RELATED"/>
    <property type="match status" value="1"/>
</dbReference>
<keyword evidence="5 6" id="KW-0472">Membrane</keyword>
<reference evidence="7 8" key="1">
    <citation type="submission" date="2013-08" db="EMBL/GenBank/DDBJ databases">
        <authorList>
            <person name="Durkin A.S."/>
            <person name="Haft D.R."/>
            <person name="McCorrison J."/>
            <person name="Torralba M."/>
            <person name="Gillis M."/>
            <person name="Haft D.H."/>
            <person name="Methe B."/>
            <person name="Sutton G."/>
            <person name="Nelson K.E."/>
        </authorList>
    </citation>
    <scope>NUCLEOTIDE SEQUENCE [LARGE SCALE GENOMIC DNA]</scope>
    <source>
        <strain evidence="7 8">ATCC 35536</strain>
    </source>
</reference>
<keyword evidence="2" id="KW-1003">Cell membrane</keyword>
<evidence type="ECO:0000256" key="4">
    <source>
        <dbReference type="ARBA" id="ARBA00022989"/>
    </source>
</evidence>
<gene>
    <name evidence="7" type="ORF">HMPREF0860_0468</name>
</gene>
<evidence type="ECO:0000256" key="2">
    <source>
        <dbReference type="ARBA" id="ARBA00022475"/>
    </source>
</evidence>
<dbReference type="Proteomes" id="UP000016646">
    <property type="component" value="Unassembled WGS sequence"/>
</dbReference>
<dbReference type="Pfam" id="PF01943">
    <property type="entry name" value="Polysacc_synt"/>
    <property type="match status" value="1"/>
</dbReference>
<feature type="transmembrane region" description="Helical" evidence="6">
    <location>
        <begin position="158"/>
        <end position="180"/>
    </location>
</feature>
<keyword evidence="3 6" id="KW-0812">Transmembrane</keyword>
<evidence type="ECO:0000256" key="5">
    <source>
        <dbReference type="ARBA" id="ARBA00023136"/>
    </source>
</evidence>
<dbReference type="InterPro" id="IPR050833">
    <property type="entry name" value="Poly_Biosynth_Transport"/>
</dbReference>
<feature type="transmembrane region" description="Helical" evidence="6">
    <location>
        <begin position="133"/>
        <end position="151"/>
    </location>
</feature>